<dbReference type="InterPro" id="IPR036390">
    <property type="entry name" value="WH_DNA-bd_sf"/>
</dbReference>
<dbReference type="CDD" id="cd08417">
    <property type="entry name" value="PBP2_Nitroaromatics_like"/>
    <property type="match status" value="1"/>
</dbReference>
<dbReference type="SUPFAM" id="SSF53850">
    <property type="entry name" value="Periplasmic binding protein-like II"/>
    <property type="match status" value="1"/>
</dbReference>
<dbReference type="Pfam" id="PF03466">
    <property type="entry name" value="LysR_substrate"/>
    <property type="match status" value="1"/>
</dbReference>
<reference evidence="6 7" key="1">
    <citation type="submission" date="2016-10" db="EMBL/GenBank/DDBJ databases">
        <authorList>
            <person name="de Groot N.N."/>
        </authorList>
    </citation>
    <scope>NUCLEOTIDE SEQUENCE [LARGE SCALE GENOMIC DNA]</scope>
    <source>
        <strain evidence="6 7">DSM 23413</strain>
    </source>
</reference>
<evidence type="ECO:0000256" key="1">
    <source>
        <dbReference type="ARBA" id="ARBA00009437"/>
    </source>
</evidence>
<dbReference type="PANTHER" id="PTHR30118:SF6">
    <property type="entry name" value="HTH-TYPE TRANSCRIPTIONAL REGULATOR LEUO"/>
    <property type="match status" value="1"/>
</dbReference>
<keyword evidence="4" id="KW-0804">Transcription</keyword>
<name>A0A1H5TZ02_9RHOB</name>
<dbReference type="AlphaFoldDB" id="A0A1H5TZ02"/>
<dbReference type="InterPro" id="IPR005119">
    <property type="entry name" value="LysR_subst-bd"/>
</dbReference>
<dbReference type="GO" id="GO:0003677">
    <property type="term" value="F:DNA binding"/>
    <property type="evidence" value="ECO:0007669"/>
    <property type="project" value="UniProtKB-KW"/>
</dbReference>
<keyword evidence="3 6" id="KW-0238">DNA-binding</keyword>
<dbReference type="InterPro" id="IPR036388">
    <property type="entry name" value="WH-like_DNA-bd_sf"/>
</dbReference>
<dbReference type="InterPro" id="IPR000847">
    <property type="entry name" value="LysR_HTH_N"/>
</dbReference>
<evidence type="ECO:0000256" key="2">
    <source>
        <dbReference type="ARBA" id="ARBA00023015"/>
    </source>
</evidence>
<proteinExistence type="inferred from homology"/>
<accession>A0A1H5TZ02</accession>
<protein>
    <submittedName>
        <fullName evidence="6">DNA-binding transcriptional regulator, LysR family</fullName>
    </submittedName>
</protein>
<dbReference type="EMBL" id="FNVD01000003">
    <property type="protein sequence ID" value="SEF67999.1"/>
    <property type="molecule type" value="Genomic_DNA"/>
</dbReference>
<feature type="domain" description="HTH lysR-type" evidence="5">
    <location>
        <begin position="9"/>
        <end position="66"/>
    </location>
</feature>
<dbReference type="Pfam" id="PF00126">
    <property type="entry name" value="HTH_1"/>
    <property type="match status" value="1"/>
</dbReference>
<evidence type="ECO:0000313" key="6">
    <source>
        <dbReference type="EMBL" id="SEF67999.1"/>
    </source>
</evidence>
<keyword evidence="7" id="KW-1185">Reference proteome</keyword>
<dbReference type="SUPFAM" id="SSF46785">
    <property type="entry name" value="Winged helix' DNA-binding domain"/>
    <property type="match status" value="1"/>
</dbReference>
<dbReference type="OrthoDB" id="9774011at2"/>
<gene>
    <name evidence="6" type="ORF">SAMN05421751_103107</name>
</gene>
<dbReference type="Gene3D" id="3.40.190.10">
    <property type="entry name" value="Periplasmic binding protein-like II"/>
    <property type="match status" value="2"/>
</dbReference>
<evidence type="ECO:0000259" key="5">
    <source>
        <dbReference type="PROSITE" id="PS50931"/>
    </source>
</evidence>
<evidence type="ECO:0000313" key="7">
    <source>
        <dbReference type="Proteomes" id="UP000236742"/>
    </source>
</evidence>
<evidence type="ECO:0000256" key="3">
    <source>
        <dbReference type="ARBA" id="ARBA00023125"/>
    </source>
</evidence>
<dbReference type="Proteomes" id="UP000236742">
    <property type="component" value="Unassembled WGS sequence"/>
</dbReference>
<sequence length="301" mass="33591">MKDFDYSSLDGALLRTFLTILEESSVSRAADRLGVTQSAVSHALARLRRVLGDPLFVRSGQGLTPTERALSLREPVQQVLDGMRALTHGRPFDPLSEPLHFRIAANDMQRELIFPPLFRETRAEGIRMTLDFVPSGVPDAAILRHDGCDLLLTPVPPDAPDLFQKRLLSSPLMIYYDASRRAPPRDWAEYCACEHVEVRFAGGRSAQVVLRGVGQSRIRPPTVTLPSFNAIPAFVKGSDLISTDSALMKRGPLRDLDCAPLPFDCPPVSIFMVWHERSNNDPAHRWLRRRIEAVAARYSDA</sequence>
<dbReference type="Gene3D" id="1.10.10.10">
    <property type="entry name" value="Winged helix-like DNA-binding domain superfamily/Winged helix DNA-binding domain"/>
    <property type="match status" value="1"/>
</dbReference>
<dbReference type="InterPro" id="IPR050389">
    <property type="entry name" value="LysR-type_TF"/>
</dbReference>
<dbReference type="GO" id="GO:0003700">
    <property type="term" value="F:DNA-binding transcription factor activity"/>
    <property type="evidence" value="ECO:0007669"/>
    <property type="project" value="InterPro"/>
</dbReference>
<evidence type="ECO:0000256" key="4">
    <source>
        <dbReference type="ARBA" id="ARBA00023163"/>
    </source>
</evidence>
<comment type="similarity">
    <text evidence="1">Belongs to the LysR transcriptional regulatory family.</text>
</comment>
<keyword evidence="2" id="KW-0805">Transcription regulation</keyword>
<organism evidence="6 7">
    <name type="scientific">Jhaorihella thermophila</name>
    <dbReference type="NCBI Taxonomy" id="488547"/>
    <lineage>
        <taxon>Bacteria</taxon>
        <taxon>Pseudomonadati</taxon>
        <taxon>Pseudomonadota</taxon>
        <taxon>Alphaproteobacteria</taxon>
        <taxon>Rhodobacterales</taxon>
        <taxon>Paracoccaceae</taxon>
        <taxon>Jhaorihella</taxon>
    </lineage>
</organism>
<dbReference type="PRINTS" id="PR00039">
    <property type="entry name" value="HTHLYSR"/>
</dbReference>
<dbReference type="InterPro" id="IPR037402">
    <property type="entry name" value="YidZ_PBP2"/>
</dbReference>
<dbReference type="PANTHER" id="PTHR30118">
    <property type="entry name" value="HTH-TYPE TRANSCRIPTIONAL REGULATOR LEUO-RELATED"/>
    <property type="match status" value="1"/>
</dbReference>
<dbReference type="PROSITE" id="PS50931">
    <property type="entry name" value="HTH_LYSR"/>
    <property type="match status" value="1"/>
</dbReference>
<dbReference type="RefSeq" id="WP_104007083.1">
    <property type="nucleotide sequence ID" value="NZ_FNVD01000003.1"/>
</dbReference>